<gene>
    <name evidence="1" type="ORF">EZS27_000736</name>
</gene>
<proteinExistence type="predicted"/>
<name>A0A5J4T0G5_9ZZZZ</name>
<comment type="caution">
    <text evidence="1">The sequence shown here is derived from an EMBL/GenBank/DDBJ whole genome shotgun (WGS) entry which is preliminary data.</text>
</comment>
<dbReference type="EMBL" id="SNRY01000007">
    <property type="protein sequence ID" value="KAA6351939.1"/>
    <property type="molecule type" value="Genomic_DNA"/>
</dbReference>
<sequence>MITRFIYSLHLRERITWKIKRFYPNVSDKNVTVVFDKKLKFDLLKTDVGHQSIIFNGFYELELTNKILKIAKLWEGVMVDVGANYGYFSCLWASQNPQNKVYAFEASPMNVNPLKNNVDKIIYQNQSQWCPLLLVKKKEN</sequence>
<dbReference type="SUPFAM" id="SSF53335">
    <property type="entry name" value="S-adenosyl-L-methionine-dependent methyltransferases"/>
    <property type="match status" value="1"/>
</dbReference>
<evidence type="ECO:0000313" key="1">
    <source>
        <dbReference type="EMBL" id="KAA6351939.1"/>
    </source>
</evidence>
<dbReference type="AlphaFoldDB" id="A0A5J4T0G5"/>
<dbReference type="InterPro" id="IPR029063">
    <property type="entry name" value="SAM-dependent_MTases_sf"/>
</dbReference>
<dbReference type="Gene3D" id="3.40.50.150">
    <property type="entry name" value="Vaccinia Virus protein VP39"/>
    <property type="match status" value="1"/>
</dbReference>
<accession>A0A5J4T0G5</accession>
<protein>
    <recommendedName>
        <fullName evidence="2">Methyltransferase FkbM domain-containing protein</fullName>
    </recommendedName>
</protein>
<organism evidence="1">
    <name type="scientific">termite gut metagenome</name>
    <dbReference type="NCBI Taxonomy" id="433724"/>
    <lineage>
        <taxon>unclassified sequences</taxon>
        <taxon>metagenomes</taxon>
        <taxon>organismal metagenomes</taxon>
    </lineage>
</organism>
<evidence type="ECO:0008006" key="2">
    <source>
        <dbReference type="Google" id="ProtNLM"/>
    </source>
</evidence>
<reference evidence="1" key="1">
    <citation type="submission" date="2019-03" db="EMBL/GenBank/DDBJ databases">
        <title>Single cell metagenomics reveals metabolic interactions within the superorganism composed of flagellate Streblomastix strix and complex community of Bacteroidetes bacteria on its surface.</title>
        <authorList>
            <person name="Treitli S.C."/>
            <person name="Kolisko M."/>
            <person name="Husnik F."/>
            <person name="Keeling P."/>
            <person name="Hampl V."/>
        </authorList>
    </citation>
    <scope>NUCLEOTIDE SEQUENCE</scope>
    <source>
        <strain evidence="1">STM</strain>
    </source>
</reference>